<accession>A0A812JPC1</accession>
<evidence type="ECO:0000313" key="2">
    <source>
        <dbReference type="Proteomes" id="UP000604046"/>
    </source>
</evidence>
<reference evidence="1" key="1">
    <citation type="submission" date="2021-02" db="EMBL/GenBank/DDBJ databases">
        <authorList>
            <person name="Dougan E. K."/>
            <person name="Rhodes N."/>
            <person name="Thang M."/>
            <person name="Chan C."/>
        </authorList>
    </citation>
    <scope>NUCLEOTIDE SEQUENCE</scope>
</reference>
<dbReference type="AlphaFoldDB" id="A0A812JPC1"/>
<evidence type="ECO:0000313" key="1">
    <source>
        <dbReference type="EMBL" id="CAE7212888.1"/>
    </source>
</evidence>
<keyword evidence="2" id="KW-1185">Reference proteome</keyword>
<dbReference type="EMBL" id="CAJNDS010000502">
    <property type="protein sequence ID" value="CAE7212888.1"/>
    <property type="molecule type" value="Genomic_DNA"/>
</dbReference>
<dbReference type="OrthoDB" id="10455817at2759"/>
<comment type="caution">
    <text evidence="1">The sequence shown here is derived from an EMBL/GenBank/DDBJ whole genome shotgun (WGS) entry which is preliminary data.</text>
</comment>
<protein>
    <submittedName>
        <fullName evidence="1">Uncharacterized protein</fullName>
    </submittedName>
</protein>
<gene>
    <name evidence="1" type="ORF">SNAT2548_LOCUS7256</name>
</gene>
<sequence length="1075" mass="115597">MLNGTGLTENETQNLCSVTQELENCYYVQGCCDEGMMNLPADVVSFYAGMDFYMVCPGFEYKCQGLGSSIGSGSTTQDGYGGSTSYQDCSTLSDCDALVANASQYFGMLNDTSNLTWSEQYSVCMLAGEMENCFYTRGCCDEGMSQLPADIVNFYLATSFLSFCPQILAGYVASCLGSTTTSYISGGYGGYGSYTSTSAPDSGSAGGCQGDAETFDAGYGPCSTYAPGGMNSGWCQYDMDQMGMVAYQVCPQCGSCSAGAAVEEEFVSLNCDKCRISAWTSTSICLNASAGQVKACANATLAEMGFAFTLETNSTCAGTMCTIYTEETNMFPTDYQAPCGTFALAQDACTASTTDGAFFIRYGLWPLMSPVLAGTIPSAFEGPWGEAWVAVLSVRPFALASNAACFCDDCTYPSAVSDVAEYLMTPGVLMHIDADLAEGLNASTLQKARSHQVLRAACPMLAAKSCFAQSASCTDFAATLSLAGTYFSDLEDPDVSTCAAAGYPTDGSAYTLTCNASNATNASGAGNSSMSCPGLYQDFCGGDQCLGGDGLCPADESLCFHRSYTPYGTFLVGEDYHSCAPPERGCDCAEPWEVQCFLWYPYSEPLPPKICVPASSGCQAEGYVSVETWGSSTYQPGGGYGGVVVTCPELYCYPTPYTDNGTIDWNNYNWNNATCSTWDAGCPCNDQWEVQCDSWGSKYCTPKTVGCYDPFDVDCGAGQQKCQDEFSAFCWETSWGPCPLYCTSNETQCFTYGYDSHRNRHGRCDQVSKFTPPPALSGLASAKSLARSHAAQSNDSSQRVFCGVLAKLRTGESDIASDNTTRQLLPLPLNLAAGFLAPAAFRKVRNCLGFNFHWLQRTERAVANKNSPQPVERPAGRFGNQNYSAADSELDYQEFCAPMATGCPCDAQFENKCADQWGARWHAHRTPTEVFATGNRAGLRSDSQSDKARSVEFPTLEGRLEHRWAQAPPRPAGGSSDHRAADKVLRKNLESLTVEHRVGEVLDKALWCSLDVSGWDASQEADLGHPDWMLPHNQTCHPINERTCPCHETHEEKCRVLGDDVLIVLDPEDFSGFGV</sequence>
<proteinExistence type="predicted"/>
<dbReference type="Proteomes" id="UP000604046">
    <property type="component" value="Unassembled WGS sequence"/>
</dbReference>
<organism evidence="1 2">
    <name type="scientific">Symbiodinium natans</name>
    <dbReference type="NCBI Taxonomy" id="878477"/>
    <lineage>
        <taxon>Eukaryota</taxon>
        <taxon>Sar</taxon>
        <taxon>Alveolata</taxon>
        <taxon>Dinophyceae</taxon>
        <taxon>Suessiales</taxon>
        <taxon>Symbiodiniaceae</taxon>
        <taxon>Symbiodinium</taxon>
    </lineage>
</organism>
<name>A0A812JPC1_9DINO</name>